<comment type="caution">
    <text evidence="1">The sequence shown here is derived from an EMBL/GenBank/DDBJ whole genome shotgun (WGS) entry which is preliminary data.</text>
</comment>
<dbReference type="RefSeq" id="WP_005216128.1">
    <property type="nucleotide sequence ID" value="NZ_KB850089.1"/>
</dbReference>
<proteinExistence type="predicted"/>
<dbReference type="STRING" id="1217705.F900_01386"/>
<evidence type="ECO:0000313" key="2">
    <source>
        <dbReference type="Proteomes" id="UP000013248"/>
    </source>
</evidence>
<sequence length="80" mass="9337">MKIITLKNIKNGSLSNVTLEIPYLDPSMGIREDNPRLFINDKWVFCDSKKLVPDEFNDYLNVSEIGMIIEDQFEIIKIEM</sequence>
<reference evidence="1 2" key="1">
    <citation type="submission" date="2013-02" db="EMBL/GenBank/DDBJ databases">
        <title>The Genome Sequence of Acinetobacter sp. ANC 3862.</title>
        <authorList>
            <consortium name="The Broad Institute Genome Sequencing Platform"/>
            <consortium name="The Broad Institute Genome Sequencing Center for Infectious Disease"/>
            <person name="Cerqueira G."/>
            <person name="Feldgarden M."/>
            <person name="Courvalin P."/>
            <person name="Perichon B."/>
            <person name="Grillot-Courvalin C."/>
            <person name="Clermont D."/>
            <person name="Rocha E."/>
            <person name="Yoon E.-J."/>
            <person name="Nemec A."/>
            <person name="Walker B."/>
            <person name="Young S.K."/>
            <person name="Zeng Q."/>
            <person name="Gargeya S."/>
            <person name="Fitzgerald M."/>
            <person name="Haas B."/>
            <person name="Abouelleil A."/>
            <person name="Alvarado L."/>
            <person name="Arachchi H.M."/>
            <person name="Berlin A.M."/>
            <person name="Chapman S.B."/>
            <person name="Dewar J."/>
            <person name="Goldberg J."/>
            <person name="Griggs A."/>
            <person name="Gujja S."/>
            <person name="Hansen M."/>
            <person name="Howarth C."/>
            <person name="Imamovic A."/>
            <person name="Larimer J."/>
            <person name="McCowan C."/>
            <person name="Murphy C."/>
            <person name="Neiman D."/>
            <person name="Pearson M."/>
            <person name="Priest M."/>
            <person name="Roberts A."/>
            <person name="Saif S."/>
            <person name="Shea T."/>
            <person name="Sisk P."/>
            <person name="Sykes S."/>
            <person name="Wortman J."/>
            <person name="Nusbaum C."/>
            <person name="Birren B."/>
        </authorList>
    </citation>
    <scope>NUCLEOTIDE SEQUENCE [LARGE SCALE GENOMIC DNA]</scope>
    <source>
        <strain evidence="1 2">ANC 3862</strain>
    </source>
</reference>
<dbReference type="EMBL" id="APRP01000015">
    <property type="protein sequence ID" value="ENX02322.1"/>
    <property type="molecule type" value="Genomic_DNA"/>
</dbReference>
<protein>
    <submittedName>
        <fullName evidence="1">Uncharacterized protein</fullName>
    </submittedName>
</protein>
<organism evidence="1 2">
    <name type="scientific">Acinetobacter modestus</name>
    <dbReference type="NCBI Taxonomy" id="1776740"/>
    <lineage>
        <taxon>Bacteria</taxon>
        <taxon>Pseudomonadati</taxon>
        <taxon>Pseudomonadota</taxon>
        <taxon>Gammaproteobacteria</taxon>
        <taxon>Moraxellales</taxon>
        <taxon>Moraxellaceae</taxon>
        <taxon>Acinetobacter</taxon>
    </lineage>
</organism>
<gene>
    <name evidence="1" type="ORF">F900_01386</name>
</gene>
<dbReference type="Proteomes" id="UP000013248">
    <property type="component" value="Unassembled WGS sequence"/>
</dbReference>
<evidence type="ECO:0000313" key="1">
    <source>
        <dbReference type="EMBL" id="ENX02322.1"/>
    </source>
</evidence>
<dbReference type="PATRIC" id="fig|1217705.3.peg.1334"/>
<dbReference type="AlphaFoldDB" id="N9NHN5"/>
<accession>N9NHN5</accession>
<dbReference type="HOGENOM" id="CLU_2581749_0_0_6"/>
<name>N9NHN5_9GAMM</name>